<dbReference type="InterPro" id="IPR013149">
    <property type="entry name" value="ADH-like_C"/>
</dbReference>
<organism evidence="3">
    <name type="scientific">Nicotiana tabacum</name>
    <name type="common">Common tobacco</name>
    <dbReference type="NCBI Taxonomy" id="4097"/>
    <lineage>
        <taxon>Eukaryota</taxon>
        <taxon>Viridiplantae</taxon>
        <taxon>Streptophyta</taxon>
        <taxon>Embryophyta</taxon>
        <taxon>Tracheophyta</taxon>
        <taxon>Spermatophyta</taxon>
        <taxon>Magnoliopsida</taxon>
        <taxon>eudicotyledons</taxon>
        <taxon>Gunneridae</taxon>
        <taxon>Pentapetalae</taxon>
        <taxon>asterids</taxon>
        <taxon>lamiids</taxon>
        <taxon>Solanales</taxon>
        <taxon>Solanaceae</taxon>
        <taxon>Nicotianoideae</taxon>
        <taxon>Nicotianeae</taxon>
        <taxon>Nicotiana</taxon>
    </lineage>
</organism>
<dbReference type="InterPro" id="IPR020843">
    <property type="entry name" value="ER"/>
</dbReference>
<dbReference type="Pfam" id="PF16884">
    <property type="entry name" value="ADH_N_2"/>
    <property type="match status" value="1"/>
</dbReference>
<evidence type="ECO:0000259" key="2">
    <source>
        <dbReference type="SMART" id="SM00829"/>
    </source>
</evidence>
<accession>A0A1S3Z4S8</accession>
<proteinExistence type="predicted"/>
<evidence type="ECO:0000256" key="1">
    <source>
        <dbReference type="ARBA" id="ARBA00023002"/>
    </source>
</evidence>
<dbReference type="InterPro" id="IPR041694">
    <property type="entry name" value="ADH_N_2"/>
</dbReference>
<dbReference type="Gene3D" id="3.40.50.720">
    <property type="entry name" value="NAD(P)-binding Rossmann-like Domain"/>
    <property type="match status" value="1"/>
</dbReference>
<dbReference type="InterPro" id="IPR045010">
    <property type="entry name" value="MDR_fam"/>
</dbReference>
<dbReference type="RefSeq" id="XP_016459359.1">
    <property type="nucleotide sequence ID" value="XM_016603873.1"/>
</dbReference>
<dbReference type="PaxDb" id="4097-A0A1S3Z4S8"/>
<dbReference type="PANTHER" id="PTHR43205:SF79">
    <property type="entry name" value="ENOYL REDUCTASE (ER) DOMAIN-CONTAINING PROTEIN"/>
    <property type="match status" value="1"/>
</dbReference>
<name>A0A1S3Z4S8_TOBAC</name>
<dbReference type="SMR" id="A0A1S3Z4S8"/>
<sequence>MAAERVVEIKNKQVLFKDYVRDSLESDMCITTEKTISLRVPEGTKGVVVKNLCLSCDPYMRNRMNKSEIDGFFSSYSPGSGRGKAALQGGVMYAVYLDASPITGFGVAKVIDSRDTNLKKGDLVWGTTGWEEYTFIEPTNALFKIEHTDIPLSYYTGILGMTGLTAYAGFHEVAKAKKGEKVFVSAASGSVGQLVGQFAKLMGCYVVACAGSIEKVDLLKHKFGYDNAFNYKEEHDLDAALKRYFPEGIDIYFENIGGKMLDVVLLNMRNFGRIAVCGMISQYNQENHEGIKNLMEIIYKRVRVEGFLYFDYLLQYSKFLETVLPLIREGKMDYIEDLAEGLDNGPAALVGIFSGHNIGKQVIKVAHE</sequence>
<dbReference type="InterPro" id="IPR011032">
    <property type="entry name" value="GroES-like_sf"/>
</dbReference>
<dbReference type="OMA" id="NQENHEG"/>
<dbReference type="OrthoDB" id="809632at2759"/>
<protein>
    <submittedName>
        <fullName evidence="3">2-alkenal reductase (NADP(+)-dependent)-like</fullName>
    </submittedName>
</protein>
<dbReference type="FunFam" id="3.40.50.720:FF:000121">
    <property type="entry name" value="Prostaglandin reductase 2"/>
    <property type="match status" value="1"/>
</dbReference>
<gene>
    <name evidence="3" type="primary">LOC107782928</name>
</gene>
<dbReference type="SMART" id="SM00829">
    <property type="entry name" value="PKS_ER"/>
    <property type="match status" value="1"/>
</dbReference>
<evidence type="ECO:0000313" key="3">
    <source>
        <dbReference type="RefSeq" id="XP_016459359.1"/>
    </source>
</evidence>
<dbReference type="GO" id="GO:0032440">
    <property type="term" value="F:2-alkenal reductase [NAD(P)H] activity"/>
    <property type="evidence" value="ECO:0000318"/>
    <property type="project" value="GO_Central"/>
</dbReference>
<feature type="domain" description="Enoyl reductase (ER)" evidence="2">
    <location>
        <begin position="71"/>
        <end position="363"/>
    </location>
</feature>
<dbReference type="AlphaFoldDB" id="A0A1S3Z4S8"/>
<dbReference type="PANTHER" id="PTHR43205">
    <property type="entry name" value="PROSTAGLANDIN REDUCTASE"/>
    <property type="match status" value="1"/>
</dbReference>
<dbReference type="Gene3D" id="3.90.180.10">
    <property type="entry name" value="Medium-chain alcohol dehydrogenases, catalytic domain"/>
    <property type="match status" value="1"/>
</dbReference>
<dbReference type="KEGG" id="nta:107782928"/>
<dbReference type="InterPro" id="IPR036291">
    <property type="entry name" value="NAD(P)-bd_dom_sf"/>
</dbReference>
<dbReference type="SUPFAM" id="SSF50129">
    <property type="entry name" value="GroES-like"/>
    <property type="match status" value="1"/>
</dbReference>
<dbReference type="SUPFAM" id="SSF51735">
    <property type="entry name" value="NAD(P)-binding Rossmann-fold domains"/>
    <property type="match status" value="1"/>
</dbReference>
<reference evidence="3" key="1">
    <citation type="submission" date="2025-08" db="UniProtKB">
        <authorList>
            <consortium name="RefSeq"/>
        </authorList>
    </citation>
    <scope>IDENTIFICATION</scope>
</reference>
<dbReference type="CDD" id="cd08295">
    <property type="entry name" value="double_bond_reductase_like"/>
    <property type="match status" value="1"/>
</dbReference>
<keyword evidence="1" id="KW-0560">Oxidoreductase</keyword>
<dbReference type="Pfam" id="PF00107">
    <property type="entry name" value="ADH_zinc_N"/>
    <property type="match status" value="1"/>
</dbReference>